<sequence>MAHPNGNSADLALAKPTMTVPELSKVLGVGLRQTYEAVNRGEIPSIRIGNRILISTRVINQILDAGALESGAA</sequence>
<accession>A0ABV5UQK4</accession>
<proteinExistence type="predicted"/>
<protein>
    <submittedName>
        <fullName evidence="2">Helix-turn-helix domain-containing protein</fullName>
    </submittedName>
</protein>
<dbReference type="RefSeq" id="WP_345047188.1">
    <property type="nucleotide sequence ID" value="NZ_BAABED010000001.1"/>
</dbReference>
<dbReference type="Pfam" id="PF12728">
    <property type="entry name" value="HTH_17"/>
    <property type="match status" value="1"/>
</dbReference>
<dbReference type="Proteomes" id="UP001589536">
    <property type="component" value="Unassembled WGS sequence"/>
</dbReference>
<evidence type="ECO:0000313" key="2">
    <source>
        <dbReference type="EMBL" id="MFB9714801.1"/>
    </source>
</evidence>
<organism evidence="2 3">
    <name type="scientific">Arthrobacter methylotrophus</name>
    <dbReference type="NCBI Taxonomy" id="121291"/>
    <lineage>
        <taxon>Bacteria</taxon>
        <taxon>Bacillati</taxon>
        <taxon>Actinomycetota</taxon>
        <taxon>Actinomycetes</taxon>
        <taxon>Micrococcales</taxon>
        <taxon>Micrococcaceae</taxon>
        <taxon>Arthrobacter</taxon>
    </lineage>
</organism>
<feature type="domain" description="Helix-turn-helix" evidence="1">
    <location>
        <begin position="18"/>
        <end position="61"/>
    </location>
</feature>
<evidence type="ECO:0000313" key="3">
    <source>
        <dbReference type="Proteomes" id="UP001589536"/>
    </source>
</evidence>
<evidence type="ECO:0000259" key="1">
    <source>
        <dbReference type="Pfam" id="PF12728"/>
    </source>
</evidence>
<dbReference type="NCBIfam" id="TIGR01764">
    <property type="entry name" value="excise"/>
    <property type="match status" value="1"/>
</dbReference>
<keyword evidence="3" id="KW-1185">Reference proteome</keyword>
<dbReference type="EMBL" id="JBHMBH010000026">
    <property type="protein sequence ID" value="MFB9714801.1"/>
    <property type="molecule type" value="Genomic_DNA"/>
</dbReference>
<reference evidence="2 3" key="1">
    <citation type="submission" date="2024-09" db="EMBL/GenBank/DDBJ databases">
        <authorList>
            <person name="Sun Q."/>
            <person name="Mori K."/>
        </authorList>
    </citation>
    <scope>NUCLEOTIDE SEQUENCE [LARGE SCALE GENOMIC DNA]</scope>
    <source>
        <strain evidence="2 3">JCM 13519</strain>
    </source>
</reference>
<dbReference type="InterPro" id="IPR010093">
    <property type="entry name" value="SinI_DNA-bd"/>
</dbReference>
<dbReference type="InterPro" id="IPR041657">
    <property type="entry name" value="HTH_17"/>
</dbReference>
<gene>
    <name evidence="2" type="ORF">ACFFPI_11775</name>
</gene>
<comment type="caution">
    <text evidence="2">The sequence shown here is derived from an EMBL/GenBank/DDBJ whole genome shotgun (WGS) entry which is preliminary data.</text>
</comment>
<name>A0ABV5UQK4_9MICC</name>